<dbReference type="Gene3D" id="3.90.550.10">
    <property type="entry name" value="Spore Coat Polysaccharide Biosynthesis Protein SpsA, Chain A"/>
    <property type="match status" value="1"/>
</dbReference>
<evidence type="ECO:0000256" key="1">
    <source>
        <dbReference type="ARBA" id="ARBA00006739"/>
    </source>
</evidence>
<reference evidence="12" key="1">
    <citation type="journal article" date="2019" name="Int. J. Syst. Evol. Microbiol.">
        <title>The Global Catalogue of Microorganisms (GCM) 10K type strain sequencing project: providing services to taxonomists for standard genome sequencing and annotation.</title>
        <authorList>
            <consortium name="The Broad Institute Genomics Platform"/>
            <consortium name="The Broad Institute Genome Sequencing Center for Infectious Disease"/>
            <person name="Wu L."/>
            <person name="Ma J."/>
        </authorList>
    </citation>
    <scope>NUCLEOTIDE SEQUENCE [LARGE SCALE GENOMIC DNA]</scope>
    <source>
        <strain evidence="12">JCM 15933</strain>
    </source>
</reference>
<keyword evidence="8 9" id="KW-0472">Membrane</keyword>
<dbReference type="InterPro" id="IPR050256">
    <property type="entry name" value="Glycosyltransferase_2"/>
</dbReference>
<feature type="transmembrane region" description="Helical" evidence="9">
    <location>
        <begin position="238"/>
        <end position="255"/>
    </location>
</feature>
<evidence type="ECO:0000313" key="12">
    <source>
        <dbReference type="Proteomes" id="UP001501470"/>
    </source>
</evidence>
<evidence type="ECO:0000259" key="10">
    <source>
        <dbReference type="Pfam" id="PF00535"/>
    </source>
</evidence>
<proteinExistence type="inferred from homology"/>
<sequence>MREIPRQRSGEPAPASLTAFIPCFNEEGQVDEVHATIDAELSGYPGLEILFVDDGSTDGTLAKVKALAARDPRVRYVSFSRNFGLEAAHGAGFRYAGGEWVVQLDADLQSPPAEAPKLIAKALEGYDVVYGIRRERHDPLFRRLGSAAQQRLAQRLFGVDLVYGSSVFRVVRAAVARRAVDMRLATPYFVATMPLLGARWATVDVAHRQRQDGGSRWAVWRLFSHSAELLFGFSLRPLVWLYAAVACAVPVVIAAGRPGVVAGEVVLLAAVGILAAYVHRLVRGSVRPRLYYVREANIPIEPGDMLYAAPPGSAVSGRLAETEAAR</sequence>
<keyword evidence="2" id="KW-1003">Cell membrane</keyword>
<dbReference type="PANTHER" id="PTHR48090:SF3">
    <property type="entry name" value="UNDECAPRENYL-PHOSPHATE 4-DEOXY-4-FORMAMIDO-L-ARABINOSE TRANSFERASE"/>
    <property type="match status" value="1"/>
</dbReference>
<evidence type="ECO:0000256" key="8">
    <source>
        <dbReference type="ARBA" id="ARBA00023136"/>
    </source>
</evidence>
<dbReference type="Proteomes" id="UP001501470">
    <property type="component" value="Unassembled WGS sequence"/>
</dbReference>
<dbReference type="SUPFAM" id="SSF53448">
    <property type="entry name" value="Nucleotide-diphospho-sugar transferases"/>
    <property type="match status" value="1"/>
</dbReference>
<dbReference type="Pfam" id="PF00535">
    <property type="entry name" value="Glycos_transf_2"/>
    <property type="match status" value="1"/>
</dbReference>
<evidence type="ECO:0000256" key="2">
    <source>
        <dbReference type="ARBA" id="ARBA00022475"/>
    </source>
</evidence>
<dbReference type="RefSeq" id="WP_344505136.1">
    <property type="nucleotide sequence ID" value="NZ_BAAAQD010000011.1"/>
</dbReference>
<feature type="transmembrane region" description="Helical" evidence="9">
    <location>
        <begin position="261"/>
        <end position="279"/>
    </location>
</feature>
<evidence type="ECO:0000313" key="11">
    <source>
        <dbReference type="EMBL" id="GAA1531077.1"/>
    </source>
</evidence>
<feature type="domain" description="Glycosyltransferase 2-like" evidence="10">
    <location>
        <begin position="19"/>
        <end position="146"/>
    </location>
</feature>
<evidence type="ECO:0000256" key="7">
    <source>
        <dbReference type="ARBA" id="ARBA00022989"/>
    </source>
</evidence>
<keyword evidence="7 9" id="KW-1133">Transmembrane helix</keyword>
<evidence type="ECO:0000256" key="3">
    <source>
        <dbReference type="ARBA" id="ARBA00022676"/>
    </source>
</evidence>
<evidence type="ECO:0000256" key="6">
    <source>
        <dbReference type="ARBA" id="ARBA00022985"/>
    </source>
</evidence>
<dbReference type="CDD" id="cd04187">
    <property type="entry name" value="DPM1_like_bac"/>
    <property type="match status" value="1"/>
</dbReference>
<dbReference type="InterPro" id="IPR029044">
    <property type="entry name" value="Nucleotide-diphossugar_trans"/>
</dbReference>
<evidence type="ECO:0000256" key="9">
    <source>
        <dbReference type="SAM" id="Phobius"/>
    </source>
</evidence>
<keyword evidence="4" id="KW-0808">Transferase</keyword>
<protein>
    <submittedName>
        <fullName evidence="11">Glycosyltransferase family 2 protein</fullName>
    </submittedName>
</protein>
<accession>A0ABP4LUS5</accession>
<organism evidence="11 12">
    <name type="scientific">Dactylosporangium maewongense</name>
    <dbReference type="NCBI Taxonomy" id="634393"/>
    <lineage>
        <taxon>Bacteria</taxon>
        <taxon>Bacillati</taxon>
        <taxon>Actinomycetota</taxon>
        <taxon>Actinomycetes</taxon>
        <taxon>Micromonosporales</taxon>
        <taxon>Micromonosporaceae</taxon>
        <taxon>Dactylosporangium</taxon>
    </lineage>
</organism>
<comment type="caution">
    <text evidence="11">The sequence shown here is derived from an EMBL/GenBank/DDBJ whole genome shotgun (WGS) entry which is preliminary data.</text>
</comment>
<dbReference type="EMBL" id="BAAAQD010000011">
    <property type="protein sequence ID" value="GAA1531077.1"/>
    <property type="molecule type" value="Genomic_DNA"/>
</dbReference>
<keyword evidence="12" id="KW-1185">Reference proteome</keyword>
<name>A0ABP4LUS5_9ACTN</name>
<comment type="similarity">
    <text evidence="1">Belongs to the glycosyltransferase 2 family.</text>
</comment>
<keyword evidence="5 9" id="KW-0812">Transmembrane</keyword>
<keyword evidence="3" id="KW-0328">Glycosyltransferase</keyword>
<gene>
    <name evidence="11" type="ORF">GCM10009827_056000</name>
</gene>
<dbReference type="InterPro" id="IPR001173">
    <property type="entry name" value="Glyco_trans_2-like"/>
</dbReference>
<keyword evidence="6" id="KW-0448">Lipopolysaccharide biosynthesis</keyword>
<evidence type="ECO:0000256" key="4">
    <source>
        <dbReference type="ARBA" id="ARBA00022679"/>
    </source>
</evidence>
<evidence type="ECO:0000256" key="5">
    <source>
        <dbReference type="ARBA" id="ARBA00022692"/>
    </source>
</evidence>
<dbReference type="PANTHER" id="PTHR48090">
    <property type="entry name" value="UNDECAPRENYL-PHOSPHATE 4-DEOXY-4-FORMAMIDO-L-ARABINOSE TRANSFERASE-RELATED"/>
    <property type="match status" value="1"/>
</dbReference>